<organism evidence="7 8">
    <name type="scientific">Prunus dulcis</name>
    <name type="common">Almond</name>
    <name type="synonym">Amygdalus dulcis</name>
    <dbReference type="NCBI Taxonomy" id="3755"/>
    <lineage>
        <taxon>Eukaryota</taxon>
        <taxon>Viridiplantae</taxon>
        <taxon>Streptophyta</taxon>
        <taxon>Embryophyta</taxon>
        <taxon>Tracheophyta</taxon>
        <taxon>Spermatophyta</taxon>
        <taxon>Magnoliopsida</taxon>
        <taxon>eudicotyledons</taxon>
        <taxon>Gunneridae</taxon>
        <taxon>Pentapetalae</taxon>
        <taxon>rosids</taxon>
        <taxon>fabids</taxon>
        <taxon>Rosales</taxon>
        <taxon>Rosaceae</taxon>
        <taxon>Amygdaloideae</taxon>
        <taxon>Amygdaleae</taxon>
        <taxon>Prunus</taxon>
    </lineage>
</organism>
<dbReference type="AlphaFoldDB" id="A0AAD4VAL1"/>
<sequence length="338" mass="37851">MNRAVPATKRLALRQPRLLPCRRKTHFRGAKHLPKLPNAKPNLQDTCRHHNGLHKVPHWNFVQSSHFHFPINREQYPGLTNPFHPRASAFFPAEDLVPLITKLDSNSGRAILSINRNKYELVQEESLPFSFHFFFYFDLIGCACGCSNLQSRAAPLLRLCLWLLRLCLWLLRQHLCRFFIDLTISRPGLGIIPSLSLSLAQVDLSLTHITPLCFWHTQHKPDQEPPQPPPLPKGKTRKYLRYVRAAGPLTAVLSGTIFVKIFNPSSISLVGDIPQGLPSFSIPRAFGYATSLIPTALLITGVAILESVGIAKALAAKNGYELDSNQESFGCKQGNCTL</sequence>
<proteinExistence type="predicted"/>
<evidence type="ECO:0000256" key="1">
    <source>
        <dbReference type="ARBA" id="ARBA00004141"/>
    </source>
</evidence>
<gene>
    <name evidence="7" type="ORF">L3X38_040110</name>
</gene>
<dbReference type="GO" id="GO:0055085">
    <property type="term" value="P:transmembrane transport"/>
    <property type="evidence" value="ECO:0007669"/>
    <property type="project" value="InterPro"/>
</dbReference>
<evidence type="ECO:0000313" key="8">
    <source>
        <dbReference type="Proteomes" id="UP001054821"/>
    </source>
</evidence>
<evidence type="ECO:0000256" key="5">
    <source>
        <dbReference type="SAM" id="Phobius"/>
    </source>
</evidence>
<reference evidence="7 8" key="1">
    <citation type="journal article" date="2022" name="G3 (Bethesda)">
        <title>Whole-genome sequence and methylome profiling of the almond [Prunus dulcis (Mill.) D.A. Webb] cultivar 'Nonpareil'.</title>
        <authorList>
            <person name="D'Amico-Willman K.M."/>
            <person name="Ouma W.Z."/>
            <person name="Meulia T."/>
            <person name="Sideli G.M."/>
            <person name="Gradziel T.M."/>
            <person name="Fresnedo-Ramirez J."/>
        </authorList>
    </citation>
    <scope>NUCLEOTIDE SEQUENCE [LARGE SCALE GENOMIC DNA]</scope>
    <source>
        <strain evidence="7">Clone GOH B32 T37-40</strain>
    </source>
</reference>
<dbReference type="InterPro" id="IPR001902">
    <property type="entry name" value="SLC26A/SulP_fam"/>
</dbReference>
<evidence type="ECO:0000259" key="6">
    <source>
        <dbReference type="Pfam" id="PF00916"/>
    </source>
</evidence>
<name>A0AAD4VAL1_PRUDU</name>
<dbReference type="EMBL" id="JAJFAZ020000007">
    <property type="protein sequence ID" value="KAI5320402.1"/>
    <property type="molecule type" value="Genomic_DNA"/>
</dbReference>
<dbReference type="Pfam" id="PF00916">
    <property type="entry name" value="Sulfate_transp"/>
    <property type="match status" value="1"/>
</dbReference>
<evidence type="ECO:0000256" key="2">
    <source>
        <dbReference type="ARBA" id="ARBA00022692"/>
    </source>
</evidence>
<dbReference type="GO" id="GO:0016020">
    <property type="term" value="C:membrane"/>
    <property type="evidence" value="ECO:0007669"/>
    <property type="project" value="UniProtKB-SubCell"/>
</dbReference>
<dbReference type="Proteomes" id="UP001054821">
    <property type="component" value="Chromosome 7"/>
</dbReference>
<feature type="transmembrane region" description="Helical" evidence="5">
    <location>
        <begin position="285"/>
        <end position="305"/>
    </location>
</feature>
<dbReference type="InterPro" id="IPR011547">
    <property type="entry name" value="SLC26A/SulP_dom"/>
</dbReference>
<keyword evidence="3 5" id="KW-1133">Transmembrane helix</keyword>
<evidence type="ECO:0000256" key="4">
    <source>
        <dbReference type="ARBA" id="ARBA00023136"/>
    </source>
</evidence>
<keyword evidence="4 5" id="KW-0472">Membrane</keyword>
<keyword evidence="2 5" id="KW-0812">Transmembrane</keyword>
<feature type="domain" description="SLC26A/SulP transporter" evidence="6">
    <location>
        <begin position="239"/>
        <end position="330"/>
    </location>
</feature>
<comment type="subcellular location">
    <subcellularLocation>
        <location evidence="1">Membrane</location>
        <topology evidence="1">Multi-pass membrane protein</topology>
    </subcellularLocation>
</comment>
<keyword evidence="8" id="KW-1185">Reference proteome</keyword>
<accession>A0AAD4VAL1</accession>
<feature type="transmembrane region" description="Helical" evidence="5">
    <location>
        <begin position="242"/>
        <end position="262"/>
    </location>
</feature>
<dbReference type="PANTHER" id="PTHR11814">
    <property type="entry name" value="SULFATE TRANSPORTER"/>
    <property type="match status" value="1"/>
</dbReference>
<protein>
    <recommendedName>
        <fullName evidence="6">SLC26A/SulP transporter domain-containing protein</fullName>
    </recommendedName>
</protein>
<evidence type="ECO:0000313" key="7">
    <source>
        <dbReference type="EMBL" id="KAI5320402.1"/>
    </source>
</evidence>
<evidence type="ECO:0000256" key="3">
    <source>
        <dbReference type="ARBA" id="ARBA00022989"/>
    </source>
</evidence>
<comment type="caution">
    <text evidence="7">The sequence shown here is derived from an EMBL/GenBank/DDBJ whole genome shotgun (WGS) entry which is preliminary data.</text>
</comment>